<dbReference type="GO" id="GO:0006508">
    <property type="term" value="P:proteolysis"/>
    <property type="evidence" value="ECO:0007669"/>
    <property type="project" value="UniProtKB-KW"/>
</dbReference>
<dbReference type="Proteomes" id="UP001204068">
    <property type="component" value="Unassembled WGS sequence"/>
</dbReference>
<evidence type="ECO:0000256" key="2">
    <source>
        <dbReference type="ARBA" id="ARBA00022670"/>
    </source>
</evidence>
<evidence type="ECO:0000256" key="7">
    <source>
        <dbReference type="RuleBase" id="RU004296"/>
    </source>
</evidence>
<dbReference type="Pfam" id="PF13365">
    <property type="entry name" value="Trypsin_2"/>
    <property type="match status" value="1"/>
</dbReference>
<evidence type="ECO:0000313" key="8">
    <source>
        <dbReference type="EMBL" id="MCQ9302108.1"/>
    </source>
</evidence>
<evidence type="ECO:0000256" key="1">
    <source>
        <dbReference type="ARBA" id="ARBA00008764"/>
    </source>
</evidence>
<gene>
    <name evidence="8" type="ORF">NQ032_00575</name>
</gene>
<dbReference type="EC" id="3.4.21.-" evidence="7"/>
<comment type="caution">
    <text evidence="8">The sequence shown here is derived from an EMBL/GenBank/DDBJ whole genome shotgun (WGS) entry which is preliminary data.</text>
</comment>
<keyword evidence="3" id="KW-0732">Signal</keyword>
<feature type="active site" description="Charge relay system" evidence="6">
    <location>
        <position position="221"/>
    </location>
</feature>
<evidence type="ECO:0000256" key="6">
    <source>
        <dbReference type="PIRSR" id="PIRSR608256-1"/>
    </source>
</evidence>
<dbReference type="InterPro" id="IPR043504">
    <property type="entry name" value="Peptidase_S1_PA_chymotrypsin"/>
</dbReference>
<dbReference type="InterPro" id="IPR009003">
    <property type="entry name" value="Peptidase_S1_PA"/>
</dbReference>
<feature type="active site" description="Charge relay system" evidence="6">
    <location>
        <position position="143"/>
    </location>
</feature>
<sequence length="274" mass="31206">MLLYLKLYLILIISTFNYLFIPPDVPASYKDTFTKATHHDYQEAFKLGSQIPNDHLKIKPFHSKDKRISQAVGKVTSDETGKSGNGATGFVIDDHTVITTSHVASDDDGNKEKKQFYFFPAKSNQYTPMKFKIKQFYKSNERDVAVLITEKSLTPKIKPLTIASEREIHHLKSKSTLSMTGYPNEEPFDGQYMYQSKGFYLKPTQDYIEYIGHMHRTIGFSGSPVFNQDNHVIGIHAHGIQPAEKVKNPSTRDVYTGGPLITGETRNFVNKYRK</sequence>
<keyword evidence="5 7" id="KW-0720">Serine protease</keyword>
<evidence type="ECO:0000256" key="5">
    <source>
        <dbReference type="ARBA" id="ARBA00022825"/>
    </source>
</evidence>
<dbReference type="PRINTS" id="PR00839">
    <property type="entry name" value="V8PROTEASE"/>
</dbReference>
<evidence type="ECO:0000256" key="4">
    <source>
        <dbReference type="ARBA" id="ARBA00022801"/>
    </source>
</evidence>
<evidence type="ECO:0000313" key="9">
    <source>
        <dbReference type="Proteomes" id="UP001204068"/>
    </source>
</evidence>
<dbReference type="EMBL" id="JANILD010000001">
    <property type="protein sequence ID" value="MCQ9302108.1"/>
    <property type="molecule type" value="Genomic_DNA"/>
</dbReference>
<dbReference type="RefSeq" id="WP_231401427.1">
    <property type="nucleotide sequence ID" value="NZ_CP067416.1"/>
</dbReference>
<reference evidence="8" key="1">
    <citation type="submission" date="2022-07" db="EMBL/GenBank/DDBJ databases">
        <title>Bacterial species isolated from the porcine tonsil microbiota.</title>
        <authorList>
            <person name="Oliveira I.M.F."/>
        </authorList>
    </citation>
    <scope>NUCLEOTIDE SEQUENCE</scope>
    <source>
        <strain evidence="8">8QC2O2</strain>
    </source>
</reference>
<proteinExistence type="inferred from homology"/>
<keyword evidence="2 7" id="KW-0645">Protease</keyword>
<name>A0AAW5LK16_MAMSC</name>
<dbReference type="GO" id="GO:0008236">
    <property type="term" value="F:serine-type peptidase activity"/>
    <property type="evidence" value="ECO:0007669"/>
    <property type="project" value="UniProtKB-KW"/>
</dbReference>
<dbReference type="SUPFAM" id="SSF50494">
    <property type="entry name" value="Trypsin-like serine proteases"/>
    <property type="match status" value="1"/>
</dbReference>
<evidence type="ECO:0000256" key="3">
    <source>
        <dbReference type="ARBA" id="ARBA00022729"/>
    </source>
</evidence>
<comment type="similarity">
    <text evidence="1 7">Belongs to the peptidase S1B family.</text>
</comment>
<dbReference type="Gene3D" id="2.40.10.10">
    <property type="entry name" value="Trypsin-like serine proteases"/>
    <property type="match status" value="2"/>
</dbReference>
<organism evidence="8 9">
    <name type="scientific">Mammaliicoccus sciuri</name>
    <name type="common">Staphylococcus sciuri</name>
    <dbReference type="NCBI Taxonomy" id="1296"/>
    <lineage>
        <taxon>Bacteria</taxon>
        <taxon>Bacillati</taxon>
        <taxon>Bacillota</taxon>
        <taxon>Bacilli</taxon>
        <taxon>Bacillales</taxon>
        <taxon>Staphylococcaceae</taxon>
        <taxon>Mammaliicoccus</taxon>
    </lineage>
</organism>
<keyword evidence="4 7" id="KW-0378">Hydrolase</keyword>
<dbReference type="AlphaFoldDB" id="A0AAW5LK16"/>
<feature type="active site" description="Charge relay system" evidence="6">
    <location>
        <position position="102"/>
    </location>
</feature>
<protein>
    <recommendedName>
        <fullName evidence="7">Serine protease</fullName>
        <ecNumber evidence="7">3.4.21.-</ecNumber>
    </recommendedName>
</protein>
<accession>A0AAW5LK16</accession>
<dbReference type="InterPro" id="IPR008256">
    <property type="entry name" value="Peptidase_S1B"/>
</dbReference>